<dbReference type="GO" id="GO:0014808">
    <property type="term" value="P:release of sequestered calcium ion into cytosol by sarcoplasmic reticulum"/>
    <property type="evidence" value="ECO:0007669"/>
    <property type="project" value="TreeGrafter"/>
</dbReference>
<dbReference type="PANTHER" id="PTHR46399:SF9">
    <property type="entry name" value="RYANODINE RECEPTOR 3"/>
    <property type="match status" value="1"/>
</dbReference>
<dbReference type="PANTHER" id="PTHR46399">
    <property type="entry name" value="B30.2/SPRY DOMAIN-CONTAINING PROTEIN"/>
    <property type="match status" value="1"/>
</dbReference>
<gene>
    <name evidence="4" type="primary">LOC109680160</name>
</gene>
<evidence type="ECO:0000256" key="1">
    <source>
        <dbReference type="SAM" id="MobiDB-lite"/>
    </source>
</evidence>
<feature type="region of interest" description="Disordered" evidence="1">
    <location>
        <begin position="1"/>
        <end position="53"/>
    </location>
</feature>
<keyword evidence="2" id="KW-0472">Membrane</keyword>
<dbReference type="KEGG" id="ccan:109680160"/>
<keyword evidence="2" id="KW-0812">Transmembrane</keyword>
<dbReference type="GO" id="GO:0005219">
    <property type="term" value="F:ryanodine-sensitive calcium-release channel activity"/>
    <property type="evidence" value="ECO:0007669"/>
    <property type="project" value="InterPro"/>
</dbReference>
<organism evidence="4">
    <name type="scientific">Castor canadensis</name>
    <name type="common">American beaver</name>
    <dbReference type="NCBI Taxonomy" id="51338"/>
    <lineage>
        <taxon>Eukaryota</taxon>
        <taxon>Metazoa</taxon>
        <taxon>Chordata</taxon>
        <taxon>Craniata</taxon>
        <taxon>Vertebrata</taxon>
        <taxon>Euteleostomi</taxon>
        <taxon>Mammalia</taxon>
        <taxon>Eutheria</taxon>
        <taxon>Euarchontoglires</taxon>
        <taxon>Glires</taxon>
        <taxon>Rodentia</taxon>
        <taxon>Castorimorpha</taxon>
        <taxon>Castoridae</taxon>
        <taxon>Castor</taxon>
    </lineage>
</organism>
<name>A0A8B7TV62_CASCN</name>
<evidence type="ECO:0000259" key="3">
    <source>
        <dbReference type="Pfam" id="PF06459"/>
    </source>
</evidence>
<dbReference type="OrthoDB" id="300855at2759"/>
<dbReference type="GO" id="GO:0006941">
    <property type="term" value="P:striated muscle contraction"/>
    <property type="evidence" value="ECO:0007669"/>
    <property type="project" value="TreeGrafter"/>
</dbReference>
<feature type="non-terminal residue" evidence="4">
    <location>
        <position position="1"/>
    </location>
</feature>
<reference evidence="4" key="1">
    <citation type="submission" date="2025-08" db="UniProtKB">
        <authorList>
            <consortium name="RefSeq"/>
        </authorList>
    </citation>
    <scope>IDENTIFICATION</scope>
    <source>
        <tissue evidence="4">Leukocyte</tissue>
    </source>
</reference>
<dbReference type="AlphaFoldDB" id="A0A8B7TV62"/>
<dbReference type="InterPro" id="IPR009460">
    <property type="entry name" value="Ryanrecept_TM4-6"/>
</dbReference>
<dbReference type="GO" id="GO:0034704">
    <property type="term" value="C:calcium channel complex"/>
    <property type="evidence" value="ECO:0007669"/>
    <property type="project" value="TreeGrafter"/>
</dbReference>
<feature type="domain" description="Ryanodine Receptor TM 4-6" evidence="3">
    <location>
        <begin position="3"/>
        <end position="173"/>
    </location>
</feature>
<dbReference type="GO" id="GO:0042383">
    <property type="term" value="C:sarcolemma"/>
    <property type="evidence" value="ECO:0007669"/>
    <property type="project" value="TreeGrafter"/>
</dbReference>
<dbReference type="GO" id="GO:0033017">
    <property type="term" value="C:sarcoplasmic reticulum membrane"/>
    <property type="evidence" value="ECO:0007669"/>
    <property type="project" value="TreeGrafter"/>
</dbReference>
<dbReference type="RefSeq" id="XP_020010697.1">
    <property type="nucleotide sequence ID" value="XM_020155108.1"/>
</dbReference>
<dbReference type="InterPro" id="IPR015925">
    <property type="entry name" value="Ryanodine_IP3_receptor"/>
</dbReference>
<proteinExistence type="predicted"/>
<feature type="compositionally biased region" description="Basic and acidic residues" evidence="1">
    <location>
        <begin position="1"/>
        <end position="34"/>
    </location>
</feature>
<evidence type="ECO:0000313" key="4">
    <source>
        <dbReference type="RefSeq" id="XP_020010697.1"/>
    </source>
</evidence>
<feature type="transmembrane region" description="Helical" evidence="2">
    <location>
        <begin position="153"/>
        <end position="172"/>
    </location>
</feature>
<evidence type="ECO:0000256" key="2">
    <source>
        <dbReference type="SAM" id="Phobius"/>
    </source>
</evidence>
<protein>
    <submittedName>
        <fullName evidence="4">Ryanodine receptor 3-like</fullName>
    </submittedName>
</protein>
<accession>A0A8B7TV62</accession>
<dbReference type="GO" id="GO:0005790">
    <property type="term" value="C:smooth endoplasmic reticulum"/>
    <property type="evidence" value="ECO:0007669"/>
    <property type="project" value="TreeGrafter"/>
</dbReference>
<dbReference type="Pfam" id="PF06459">
    <property type="entry name" value="RR_TM4-6"/>
    <property type="match status" value="1"/>
</dbReference>
<feature type="transmembrane region" description="Helical" evidence="2">
    <location>
        <begin position="85"/>
        <end position="105"/>
    </location>
</feature>
<sequence length="193" mass="22192">AAEMEAAHGAEGKTESEKADMEDREKEDNVKEEGQVEPLWAAGTKKKKRRHGQKVEKPEAFMANFFKGMEVYQTKLLHYLARNFYNLRFLALFVAFAINFILLFYKVTEEPLEEETEDVANLWNSFNDEDEDEAMVFFVLQESTGYMAPTLRALAVVHTVISLVCVVGYYCLKSGDFRSYAGRKYREKARISA</sequence>
<dbReference type="GO" id="GO:0006874">
    <property type="term" value="P:intracellular calcium ion homeostasis"/>
    <property type="evidence" value="ECO:0007669"/>
    <property type="project" value="InterPro"/>
</dbReference>
<keyword evidence="2" id="KW-1133">Transmembrane helix</keyword>
<dbReference type="GO" id="GO:0030018">
    <property type="term" value="C:Z disc"/>
    <property type="evidence" value="ECO:0007669"/>
    <property type="project" value="TreeGrafter"/>
</dbReference>